<organism evidence="2 3">
    <name type="scientific">Durusdinium trenchii</name>
    <dbReference type="NCBI Taxonomy" id="1381693"/>
    <lineage>
        <taxon>Eukaryota</taxon>
        <taxon>Sar</taxon>
        <taxon>Alveolata</taxon>
        <taxon>Dinophyceae</taxon>
        <taxon>Suessiales</taxon>
        <taxon>Symbiodiniaceae</taxon>
        <taxon>Durusdinium</taxon>
    </lineage>
</organism>
<evidence type="ECO:0000313" key="1">
    <source>
        <dbReference type="EMBL" id="CAK9019999.1"/>
    </source>
</evidence>
<reference evidence="2 3" key="1">
    <citation type="submission" date="2024-02" db="EMBL/GenBank/DDBJ databases">
        <authorList>
            <person name="Chen Y."/>
            <person name="Shah S."/>
            <person name="Dougan E. K."/>
            <person name="Thang M."/>
            <person name="Chan C."/>
        </authorList>
    </citation>
    <scope>NUCLEOTIDE SEQUENCE [LARGE SCALE GENOMIC DNA]</scope>
</reference>
<evidence type="ECO:0008006" key="4">
    <source>
        <dbReference type="Google" id="ProtNLM"/>
    </source>
</evidence>
<comment type="caution">
    <text evidence="2">The sequence shown here is derived from an EMBL/GenBank/DDBJ whole genome shotgun (WGS) entry which is preliminary data.</text>
</comment>
<dbReference type="Proteomes" id="UP001642484">
    <property type="component" value="Unassembled WGS sequence"/>
</dbReference>
<dbReference type="SUPFAM" id="SSF48371">
    <property type="entry name" value="ARM repeat"/>
    <property type="match status" value="1"/>
</dbReference>
<name>A0ABP0PBZ4_9DINO</name>
<accession>A0ABP0PBZ4</accession>
<dbReference type="EMBL" id="CAXAMN010007002">
    <property type="protein sequence ID" value="CAK9019999.1"/>
    <property type="molecule type" value="Genomic_DNA"/>
</dbReference>
<gene>
    <name evidence="1" type="ORF">CCMP2556_LOCUS13883</name>
    <name evidence="2" type="ORF">CCMP2556_LOCUS36224</name>
</gene>
<evidence type="ECO:0000313" key="3">
    <source>
        <dbReference type="Proteomes" id="UP001642484"/>
    </source>
</evidence>
<protein>
    <recommendedName>
        <fullName evidence="4">HEAT repeat domain-containing protein</fullName>
    </recommendedName>
</protein>
<proteinExistence type="predicted"/>
<evidence type="ECO:0000313" key="2">
    <source>
        <dbReference type="EMBL" id="CAK9073557.1"/>
    </source>
</evidence>
<dbReference type="InterPro" id="IPR011989">
    <property type="entry name" value="ARM-like"/>
</dbReference>
<dbReference type="InterPro" id="IPR016024">
    <property type="entry name" value="ARM-type_fold"/>
</dbReference>
<keyword evidence="3" id="KW-1185">Reference proteome</keyword>
<sequence length="238" mass="26135">MAAPDVLGSTGRELMRSRLVNACEAAEMAKITENSPACIQSDDWRVKLGAAGALSLQGAPALWGCKEIRRALGDESSRPLVLETFARSQPSAAISNFERTAQLLRSEDWRLRLGAIESLARHPMPTEPCQDFASALALCCVARRPELRRAAAGVLRRVEPELRAQVLSQALEEPDTQEDLMAFRDGELLFLEALEGDAEKALQQRPSSQYFQELALRQKQGELCGKQAFGQQRCEGGP</sequence>
<dbReference type="Gene3D" id="1.25.10.10">
    <property type="entry name" value="Leucine-rich Repeat Variant"/>
    <property type="match status" value="1"/>
</dbReference>
<dbReference type="EMBL" id="CAXAMN010022895">
    <property type="protein sequence ID" value="CAK9073557.1"/>
    <property type="molecule type" value="Genomic_DNA"/>
</dbReference>